<feature type="domain" description="Ig-like" evidence="3">
    <location>
        <begin position="217"/>
        <end position="298"/>
    </location>
</feature>
<evidence type="ECO:0000259" key="3">
    <source>
        <dbReference type="PROSITE" id="PS50835"/>
    </source>
</evidence>
<proteinExistence type="predicted"/>
<dbReference type="EMBL" id="JAUZQC010000003">
    <property type="protein sequence ID" value="KAK5873325.1"/>
    <property type="molecule type" value="Genomic_DNA"/>
</dbReference>
<name>A0AAN7Y9F8_ELEMC</name>
<dbReference type="AlphaFoldDB" id="A0AAN7Y9F8"/>
<dbReference type="SUPFAM" id="SSF48726">
    <property type="entry name" value="Immunoglobulin"/>
    <property type="match status" value="3"/>
</dbReference>
<dbReference type="SMART" id="SM00409">
    <property type="entry name" value="IG"/>
    <property type="match status" value="4"/>
</dbReference>
<dbReference type="InterPro" id="IPR003599">
    <property type="entry name" value="Ig_sub"/>
</dbReference>
<organism evidence="4 5">
    <name type="scientific">Eleginops maclovinus</name>
    <name type="common">Patagonian blennie</name>
    <name type="synonym">Eleginus maclovinus</name>
    <dbReference type="NCBI Taxonomy" id="56733"/>
    <lineage>
        <taxon>Eukaryota</taxon>
        <taxon>Metazoa</taxon>
        <taxon>Chordata</taxon>
        <taxon>Craniata</taxon>
        <taxon>Vertebrata</taxon>
        <taxon>Euteleostomi</taxon>
        <taxon>Actinopterygii</taxon>
        <taxon>Neopterygii</taxon>
        <taxon>Teleostei</taxon>
        <taxon>Neoteleostei</taxon>
        <taxon>Acanthomorphata</taxon>
        <taxon>Eupercaria</taxon>
        <taxon>Perciformes</taxon>
        <taxon>Notothenioidei</taxon>
        <taxon>Eleginopidae</taxon>
        <taxon>Eleginops</taxon>
    </lineage>
</organism>
<dbReference type="PANTHER" id="PTHR46013">
    <property type="entry name" value="VASCULAR CELL ADHESION MOLECULE 1"/>
    <property type="match status" value="1"/>
</dbReference>
<dbReference type="Proteomes" id="UP001346869">
    <property type="component" value="Unassembled WGS sequence"/>
</dbReference>
<dbReference type="PANTHER" id="PTHR46013:SF4">
    <property type="entry name" value="B-CELL RECEPTOR CD22-RELATED"/>
    <property type="match status" value="1"/>
</dbReference>
<feature type="transmembrane region" description="Helical" evidence="2">
    <location>
        <begin position="489"/>
        <end position="516"/>
    </location>
</feature>
<feature type="domain" description="Ig-like" evidence="3">
    <location>
        <begin position="420"/>
        <end position="488"/>
    </location>
</feature>
<dbReference type="InterPro" id="IPR013783">
    <property type="entry name" value="Ig-like_fold"/>
</dbReference>
<dbReference type="InterPro" id="IPR007110">
    <property type="entry name" value="Ig-like_dom"/>
</dbReference>
<keyword evidence="2" id="KW-0472">Membrane</keyword>
<feature type="compositionally biased region" description="Low complexity" evidence="1">
    <location>
        <begin position="548"/>
        <end position="559"/>
    </location>
</feature>
<keyword evidence="5" id="KW-1185">Reference proteome</keyword>
<dbReference type="InterPro" id="IPR036179">
    <property type="entry name" value="Ig-like_dom_sf"/>
</dbReference>
<feature type="region of interest" description="Disordered" evidence="1">
    <location>
        <begin position="529"/>
        <end position="559"/>
    </location>
</feature>
<comment type="caution">
    <text evidence="4">The sequence shown here is derived from an EMBL/GenBank/DDBJ whole genome shotgun (WGS) entry which is preliminary data.</text>
</comment>
<protein>
    <recommendedName>
        <fullName evidence="3">Ig-like domain-containing protein</fullName>
    </recommendedName>
</protein>
<feature type="domain" description="Ig-like" evidence="3">
    <location>
        <begin position="98"/>
        <end position="193"/>
    </location>
</feature>
<sequence>MASGGGSKLLIRTQMSRGVQGLCAPEGSSVDLLCSPHSPSMRWFTVRLDGPYHQEEVSADGERVTVSESAERNLTLSIRELRGSDANTYCCKEPAESPAVCQGNSTQLQVAELQVLVLPGSEVRTVSLTCNSSCALRVQPGGFLWFRNSELLRHNFGPWNQQLLSGGEAASYSCAVRGHPQLRAPPVSVDSVTERCFTVTYAYGRMCSSNQKPEDQPCSITYPTELHIQISEVENMFTLTCSGSCPDATPPPVSWFWDREISPECESQTLTVYGLSSQSLSCAVKGHQDLQSEEVCVEKSSDCLSVNYVRRRLCVLEGSSVNISSEYSKMLLFHKSHWIKVRGSEDPETLSEAAGRLEVYDDMESKNVLRIHNLTKNDSAEYMLSFKGDYENWGNEWGVTLVVTGLEVHFSPSAEVKAFQRVSLSCSSSCPLTNNTNYIWFFNGQPLTPNQNQNKHLLLDPVSSQHAGNYCCAVRSNVNIRSAEETLSVIALTSIAAVNVMKLILLFVILPAVFLLHLISRKKKSVAAEPRDVQSGTMDALHESIPLRTVRQTQQQRDD</sequence>
<evidence type="ECO:0000313" key="4">
    <source>
        <dbReference type="EMBL" id="KAK5873325.1"/>
    </source>
</evidence>
<keyword evidence="2" id="KW-1133">Transmembrane helix</keyword>
<evidence type="ECO:0000313" key="5">
    <source>
        <dbReference type="Proteomes" id="UP001346869"/>
    </source>
</evidence>
<keyword evidence="2" id="KW-0812">Transmembrane</keyword>
<dbReference type="Pfam" id="PF13895">
    <property type="entry name" value="Ig_2"/>
    <property type="match status" value="1"/>
</dbReference>
<feature type="domain" description="Ig-like" evidence="3">
    <location>
        <begin position="23"/>
        <end position="91"/>
    </location>
</feature>
<evidence type="ECO:0000256" key="2">
    <source>
        <dbReference type="SAM" id="Phobius"/>
    </source>
</evidence>
<reference evidence="4 5" key="1">
    <citation type="journal article" date="2023" name="Genes (Basel)">
        <title>Chromosome-Level Genome Assembly and Circadian Gene Repertoire of the Patagonia Blennie Eleginops maclovinus-The Closest Ancestral Proxy of Antarctic Cryonotothenioids.</title>
        <authorList>
            <person name="Cheng C.C."/>
            <person name="Rivera-Colon A.G."/>
            <person name="Minhas B.F."/>
            <person name="Wilson L."/>
            <person name="Rayamajhi N."/>
            <person name="Vargas-Chacoff L."/>
            <person name="Catchen J.M."/>
        </authorList>
    </citation>
    <scope>NUCLEOTIDE SEQUENCE [LARGE SCALE GENOMIC DNA]</scope>
    <source>
        <strain evidence="4">JMC-PN-2008</strain>
    </source>
</reference>
<reference evidence="4 5" key="2">
    <citation type="journal article" date="2023" name="Mol. Biol. Evol.">
        <title>Genomics of Secondarily Temperate Adaptation in the Only Non-Antarctic Icefish.</title>
        <authorList>
            <person name="Rivera-Colon A.G."/>
            <person name="Rayamajhi N."/>
            <person name="Minhas B.F."/>
            <person name="Madrigal G."/>
            <person name="Bilyk K.T."/>
            <person name="Yoon V."/>
            <person name="Hune M."/>
            <person name="Gregory S."/>
            <person name="Cheng C.H.C."/>
            <person name="Catchen J.M."/>
        </authorList>
    </citation>
    <scope>NUCLEOTIDE SEQUENCE [LARGE SCALE GENOMIC DNA]</scope>
    <source>
        <strain evidence="4">JMC-PN-2008</strain>
    </source>
</reference>
<evidence type="ECO:0000256" key="1">
    <source>
        <dbReference type="SAM" id="MobiDB-lite"/>
    </source>
</evidence>
<accession>A0AAN7Y9F8</accession>
<dbReference type="Gene3D" id="2.60.40.10">
    <property type="entry name" value="Immunoglobulins"/>
    <property type="match status" value="3"/>
</dbReference>
<gene>
    <name evidence="4" type="ORF">PBY51_018374</name>
</gene>
<dbReference type="PROSITE" id="PS50835">
    <property type="entry name" value="IG_LIKE"/>
    <property type="match status" value="4"/>
</dbReference>